<reference evidence="3" key="1">
    <citation type="submission" date="2019-08" db="EMBL/GenBank/DDBJ databases">
        <title>The improved chromosome-level genome for the pearl oyster Pinctada fucata martensii using PacBio sequencing and Hi-C.</title>
        <authorList>
            <person name="Zheng Z."/>
        </authorList>
    </citation>
    <scope>NUCLEOTIDE SEQUENCE</scope>
    <source>
        <strain evidence="3">ZZ-2019</strain>
        <tissue evidence="3">Adductor muscle</tissue>
    </source>
</reference>
<proteinExistence type="predicted"/>
<dbReference type="EMBL" id="VSWD01000011">
    <property type="protein sequence ID" value="KAK3088706.1"/>
    <property type="molecule type" value="Genomic_DNA"/>
</dbReference>
<protein>
    <submittedName>
        <fullName evidence="3">Uncharacterized protein</fullName>
    </submittedName>
</protein>
<dbReference type="Pfam" id="PF04931">
    <property type="entry name" value="DNA_pol_phi"/>
    <property type="match status" value="1"/>
</dbReference>
<comment type="caution">
    <text evidence="3">The sequence shown here is derived from an EMBL/GenBank/DDBJ whole genome shotgun (WGS) entry which is preliminary data.</text>
</comment>
<keyword evidence="2" id="KW-0539">Nucleus</keyword>
<accession>A0AA89BRR7</accession>
<evidence type="ECO:0000256" key="2">
    <source>
        <dbReference type="ARBA" id="ARBA00023242"/>
    </source>
</evidence>
<dbReference type="GO" id="GO:0043565">
    <property type="term" value="F:sequence-specific DNA binding"/>
    <property type="evidence" value="ECO:0007669"/>
    <property type="project" value="TreeGrafter"/>
</dbReference>
<comment type="subcellular location">
    <subcellularLocation>
        <location evidence="1">Nucleus</location>
    </subcellularLocation>
</comment>
<evidence type="ECO:0000256" key="1">
    <source>
        <dbReference type="ARBA" id="ARBA00004123"/>
    </source>
</evidence>
<dbReference type="GO" id="GO:0003714">
    <property type="term" value="F:transcription corepressor activity"/>
    <property type="evidence" value="ECO:0007669"/>
    <property type="project" value="TreeGrafter"/>
</dbReference>
<evidence type="ECO:0000313" key="3">
    <source>
        <dbReference type="EMBL" id="KAK3088706.1"/>
    </source>
</evidence>
<dbReference type="PANTHER" id="PTHR13213:SF2">
    <property type="entry name" value="MYB-BINDING PROTEIN 1A"/>
    <property type="match status" value="1"/>
</dbReference>
<dbReference type="AlphaFoldDB" id="A0AA89BRR7"/>
<name>A0AA89BRR7_PINIB</name>
<dbReference type="PANTHER" id="PTHR13213">
    <property type="entry name" value="MYB-BINDING PROTEIN 1A FAMILY MEMBER"/>
    <property type="match status" value="1"/>
</dbReference>
<gene>
    <name evidence="3" type="ORF">FSP39_022609</name>
</gene>
<dbReference type="GO" id="GO:0003723">
    <property type="term" value="F:RNA binding"/>
    <property type="evidence" value="ECO:0007669"/>
    <property type="project" value="TreeGrafter"/>
</dbReference>
<dbReference type="GO" id="GO:0005730">
    <property type="term" value="C:nucleolus"/>
    <property type="evidence" value="ECO:0007669"/>
    <property type="project" value="InterPro"/>
</dbReference>
<sequence length="177" mass="19842">MFLQGETCKELKYSVDRLVKGLASSRQSARHGFSVALCQILRNFSTVTVDSVLQAVAMQLKYTQKESKSEQGNILLGKTLAYLALIQSGRLCQNQESQLQKVTKHLLEIKKKKSYLQQICTNAVALAISQVDTETFKGYIYPEIESDLIQGWEACTPDSFLLLLSCYKHQSVSHVCS</sequence>
<organism evidence="3 4">
    <name type="scientific">Pinctada imbricata</name>
    <name type="common">Atlantic pearl-oyster</name>
    <name type="synonym">Pinctada martensii</name>
    <dbReference type="NCBI Taxonomy" id="66713"/>
    <lineage>
        <taxon>Eukaryota</taxon>
        <taxon>Metazoa</taxon>
        <taxon>Spiralia</taxon>
        <taxon>Lophotrochozoa</taxon>
        <taxon>Mollusca</taxon>
        <taxon>Bivalvia</taxon>
        <taxon>Autobranchia</taxon>
        <taxon>Pteriomorphia</taxon>
        <taxon>Pterioida</taxon>
        <taxon>Pterioidea</taxon>
        <taxon>Pteriidae</taxon>
        <taxon>Pinctada</taxon>
    </lineage>
</organism>
<keyword evidence="4" id="KW-1185">Reference proteome</keyword>
<dbReference type="Proteomes" id="UP001186944">
    <property type="component" value="Unassembled WGS sequence"/>
</dbReference>
<evidence type="ECO:0000313" key="4">
    <source>
        <dbReference type="Proteomes" id="UP001186944"/>
    </source>
</evidence>
<dbReference type="InterPro" id="IPR007015">
    <property type="entry name" value="DNA_pol_V/MYBBP1A"/>
</dbReference>